<dbReference type="PRINTS" id="PR01021">
    <property type="entry name" value="OMPADOMAIN"/>
</dbReference>
<dbReference type="Pfam" id="PF00691">
    <property type="entry name" value="OmpA"/>
    <property type="match status" value="1"/>
</dbReference>
<accession>A0A315ZAJ2</accession>
<dbReference type="InterPro" id="IPR011659">
    <property type="entry name" value="WD40"/>
</dbReference>
<name>A0A315ZAJ2_SEDFL</name>
<dbReference type="GO" id="GO:0009279">
    <property type="term" value="C:cell outer membrane"/>
    <property type="evidence" value="ECO:0007669"/>
    <property type="project" value="UniProtKB-SubCell"/>
</dbReference>
<dbReference type="SUPFAM" id="SSF48452">
    <property type="entry name" value="TPR-like"/>
    <property type="match status" value="1"/>
</dbReference>
<evidence type="ECO:0000313" key="8">
    <source>
        <dbReference type="Proteomes" id="UP000245535"/>
    </source>
</evidence>
<evidence type="ECO:0000259" key="6">
    <source>
        <dbReference type="PROSITE" id="PS51123"/>
    </source>
</evidence>
<dbReference type="PANTHER" id="PTHR30329:SF21">
    <property type="entry name" value="LIPOPROTEIN YIAD-RELATED"/>
    <property type="match status" value="1"/>
</dbReference>
<dbReference type="Gene3D" id="3.30.1330.60">
    <property type="entry name" value="OmpA-like domain"/>
    <property type="match status" value="1"/>
</dbReference>
<comment type="caution">
    <text evidence="7">The sequence shown here is derived from an EMBL/GenBank/DDBJ whole genome shotgun (WGS) entry which is preliminary data.</text>
</comment>
<dbReference type="Gene3D" id="1.25.40.10">
    <property type="entry name" value="Tetratricopeptide repeat domain"/>
    <property type="match status" value="1"/>
</dbReference>
<dbReference type="SUPFAM" id="SSF103088">
    <property type="entry name" value="OmpA-like"/>
    <property type="match status" value="1"/>
</dbReference>
<feature type="region of interest" description="Disordered" evidence="5">
    <location>
        <begin position="662"/>
        <end position="689"/>
    </location>
</feature>
<sequence>MRILYTTKTLNIAFYIFALTLFSMSQSYGQEKEHTPFEATYFKGKTDKMKKGRKSFQLGKQYMELDRNYKEALKEFKKAERYNPTHNELIYKMGVCYFYQKKPDLKLAIEYFNKAKQISPLFSSNVHYLLARAHHLQKEWDEASTSYQLYGASFADSTEQWLLAQKRVEECHNGKMVAGTGLRLKIENIARVNSSSDDIGPVINRKETRMYITSRRDKSTGYDTQDGQYYEDIFVSKKSRSGDWYSPKPLGANVNTKGHDAVIGISPSEKTLMIYRGDNNGDIFLSRITKKGEVKTPERMPSPVNTDFRETSASFTGTGQVIFFTSDRPNGKGGLDIWSSKQFRNKKGKREWKEPVNLEILNTPYDEDGVFLTRDGKTLYFSSKGHNSIGGYDIFKSEKKGNKWTKPINLGDGINTPDDDIFISVSEDEKRIYFSSKNMGGKGGFDIFVAHLIGEERIPQFTQEAPLVASITPEIDHQFLVADLNLSSYHAKILDKDSKKPLFAKATVINNNSQEKIGIFYSDDLTGDLAFTAPSEGNYSITIEAADHLFVSENLYSEQGKALVINKEILMQPISKGSQIILNNMFYESSSATLSASSKADLNNLISFLRENPSVRIEIAGHTDNVGSKTKNEILSHQRAKSVVDYLVKNKVDRRRLKVNGYGDTKPIASNETEEGRRQNRRTELRIIN</sequence>
<dbReference type="PANTHER" id="PTHR30329">
    <property type="entry name" value="STATOR ELEMENT OF FLAGELLAR MOTOR COMPLEX"/>
    <property type="match status" value="1"/>
</dbReference>
<dbReference type="Gene3D" id="2.120.10.30">
    <property type="entry name" value="TolB, C-terminal domain"/>
    <property type="match status" value="1"/>
</dbReference>
<evidence type="ECO:0000256" key="4">
    <source>
        <dbReference type="PROSITE-ProRule" id="PRU00473"/>
    </source>
</evidence>
<dbReference type="InterPro" id="IPR011042">
    <property type="entry name" value="6-blade_b-propeller_TolB-like"/>
</dbReference>
<proteinExistence type="predicted"/>
<keyword evidence="2 4" id="KW-0472">Membrane</keyword>
<dbReference type="SUPFAM" id="SSF82171">
    <property type="entry name" value="DPP6 N-terminal domain-like"/>
    <property type="match status" value="1"/>
</dbReference>
<evidence type="ECO:0000256" key="2">
    <source>
        <dbReference type="ARBA" id="ARBA00023136"/>
    </source>
</evidence>
<keyword evidence="3" id="KW-0998">Cell outer membrane</keyword>
<evidence type="ECO:0000256" key="1">
    <source>
        <dbReference type="ARBA" id="ARBA00004442"/>
    </source>
</evidence>
<gene>
    <name evidence="7" type="ORF">BC781_103108</name>
</gene>
<dbReference type="EMBL" id="QGDO01000003">
    <property type="protein sequence ID" value="PWJ41858.1"/>
    <property type="molecule type" value="Genomic_DNA"/>
</dbReference>
<organism evidence="7 8">
    <name type="scientific">Sediminitomix flava</name>
    <dbReference type="NCBI Taxonomy" id="379075"/>
    <lineage>
        <taxon>Bacteria</taxon>
        <taxon>Pseudomonadati</taxon>
        <taxon>Bacteroidota</taxon>
        <taxon>Cytophagia</taxon>
        <taxon>Cytophagales</taxon>
        <taxon>Flammeovirgaceae</taxon>
        <taxon>Sediminitomix</taxon>
    </lineage>
</organism>
<feature type="compositionally biased region" description="Basic and acidic residues" evidence="5">
    <location>
        <begin position="674"/>
        <end position="689"/>
    </location>
</feature>
<dbReference type="PROSITE" id="PS51123">
    <property type="entry name" value="OMPA_2"/>
    <property type="match status" value="1"/>
</dbReference>
<dbReference type="AlphaFoldDB" id="A0A315ZAJ2"/>
<dbReference type="InterPro" id="IPR006665">
    <property type="entry name" value="OmpA-like"/>
</dbReference>
<dbReference type="InterPro" id="IPR011990">
    <property type="entry name" value="TPR-like_helical_dom_sf"/>
</dbReference>
<protein>
    <submittedName>
        <fullName evidence="7">WD40 repeat protein</fullName>
    </submittedName>
</protein>
<evidence type="ECO:0000313" key="7">
    <source>
        <dbReference type="EMBL" id="PWJ41858.1"/>
    </source>
</evidence>
<evidence type="ECO:0000256" key="5">
    <source>
        <dbReference type="SAM" id="MobiDB-lite"/>
    </source>
</evidence>
<comment type="subcellular location">
    <subcellularLocation>
        <location evidence="1">Cell outer membrane</location>
    </subcellularLocation>
</comment>
<reference evidence="7 8" key="1">
    <citation type="submission" date="2018-03" db="EMBL/GenBank/DDBJ databases">
        <title>Genomic Encyclopedia of Archaeal and Bacterial Type Strains, Phase II (KMG-II): from individual species to whole genera.</title>
        <authorList>
            <person name="Goeker M."/>
        </authorList>
    </citation>
    <scope>NUCLEOTIDE SEQUENCE [LARGE SCALE GENOMIC DNA]</scope>
    <source>
        <strain evidence="7 8">DSM 28229</strain>
    </source>
</reference>
<dbReference type="InterPro" id="IPR006664">
    <property type="entry name" value="OMP_bac"/>
</dbReference>
<dbReference type="InterPro" id="IPR050330">
    <property type="entry name" value="Bact_OuterMem_StrucFunc"/>
</dbReference>
<feature type="domain" description="OmpA-like" evidence="6">
    <location>
        <begin position="574"/>
        <end position="689"/>
    </location>
</feature>
<dbReference type="InterPro" id="IPR036737">
    <property type="entry name" value="OmpA-like_sf"/>
</dbReference>
<dbReference type="Proteomes" id="UP000245535">
    <property type="component" value="Unassembled WGS sequence"/>
</dbReference>
<evidence type="ECO:0000256" key="3">
    <source>
        <dbReference type="ARBA" id="ARBA00023237"/>
    </source>
</evidence>
<keyword evidence="8" id="KW-1185">Reference proteome</keyword>
<dbReference type="Pfam" id="PF07676">
    <property type="entry name" value="PD40"/>
    <property type="match status" value="3"/>
</dbReference>
<dbReference type="CDD" id="cd07185">
    <property type="entry name" value="OmpA_C-like"/>
    <property type="match status" value="1"/>
</dbReference>